<protein>
    <submittedName>
        <fullName evidence="1">Uncharacterized protein</fullName>
    </submittedName>
</protein>
<evidence type="ECO:0000313" key="2">
    <source>
        <dbReference type="Proteomes" id="UP001234178"/>
    </source>
</evidence>
<evidence type="ECO:0000313" key="1">
    <source>
        <dbReference type="EMBL" id="KAK4002471.1"/>
    </source>
</evidence>
<dbReference type="EMBL" id="JAOYFB010000001">
    <property type="protein sequence ID" value="KAK4002471.1"/>
    <property type="molecule type" value="Genomic_DNA"/>
</dbReference>
<proteinExistence type="predicted"/>
<organism evidence="1 2">
    <name type="scientific">Daphnia magna</name>
    <dbReference type="NCBI Taxonomy" id="35525"/>
    <lineage>
        <taxon>Eukaryota</taxon>
        <taxon>Metazoa</taxon>
        <taxon>Ecdysozoa</taxon>
        <taxon>Arthropoda</taxon>
        <taxon>Crustacea</taxon>
        <taxon>Branchiopoda</taxon>
        <taxon>Diplostraca</taxon>
        <taxon>Cladocera</taxon>
        <taxon>Anomopoda</taxon>
        <taxon>Daphniidae</taxon>
        <taxon>Daphnia</taxon>
    </lineage>
</organism>
<comment type="caution">
    <text evidence="1">The sequence shown here is derived from an EMBL/GenBank/DDBJ whole genome shotgun (WGS) entry which is preliminary data.</text>
</comment>
<reference evidence="1 2" key="1">
    <citation type="journal article" date="2023" name="Nucleic Acids Res.">
        <title>The hologenome of Daphnia magna reveals possible DNA methylation and microbiome-mediated evolution of the host genome.</title>
        <authorList>
            <person name="Chaturvedi A."/>
            <person name="Li X."/>
            <person name="Dhandapani V."/>
            <person name="Marshall H."/>
            <person name="Kissane S."/>
            <person name="Cuenca-Cambronero M."/>
            <person name="Asole G."/>
            <person name="Calvet F."/>
            <person name="Ruiz-Romero M."/>
            <person name="Marangio P."/>
            <person name="Guigo R."/>
            <person name="Rago D."/>
            <person name="Mirbahai L."/>
            <person name="Eastwood N."/>
            <person name="Colbourne J.K."/>
            <person name="Zhou J."/>
            <person name="Mallon E."/>
            <person name="Orsini L."/>
        </authorList>
    </citation>
    <scope>NUCLEOTIDE SEQUENCE [LARGE SCALE GENOMIC DNA]</scope>
    <source>
        <strain evidence="1">LRV0_1</strain>
    </source>
</reference>
<keyword evidence="2" id="KW-1185">Reference proteome</keyword>
<accession>A0ABQ9YPI2</accession>
<dbReference type="Proteomes" id="UP001234178">
    <property type="component" value="Unassembled WGS sequence"/>
</dbReference>
<name>A0ABQ9YPI2_9CRUS</name>
<gene>
    <name evidence="1" type="ORF">OUZ56_004295</name>
</gene>
<sequence length="89" mass="10024">MTHNFNIPSSRMTFLMIPQTSKLNKSDENFRFVPPAAPSPPKMMPPVLSPVSNASNVEDTLALQLPFRFCRNLLSFLTPSDVFVEINEL</sequence>